<proteinExistence type="predicted"/>
<sequence length="244" mass="28180">MNFLLILAIVLVHRNWFGGNLAYNVLPLDGWFATMLGIVTSSSLRFVFAVVVPTTFLCLVCWVIGDWLFGFLYLLLCIFVLLLSVDVLDLDGYRGEQNDAVTNQLPYLFFQSIFPSLFWFLVLGPIGVFFYFLSERYLGYCENGRIESFGVERILYWMEWIPIRLTGFIFALLGEFRSGFSVWVDSFIDIEISNAEFLNSVARAAILLKEEDKEESEVPLLHWLLEKTVWGWVAFAAILTIWGW</sequence>
<dbReference type="EMBL" id="SHAG01000002">
    <property type="protein sequence ID" value="RZO77492.1"/>
    <property type="molecule type" value="Genomic_DNA"/>
</dbReference>
<feature type="transmembrane region" description="Helical" evidence="1">
    <location>
        <begin position="108"/>
        <end position="133"/>
    </location>
</feature>
<evidence type="ECO:0000256" key="1">
    <source>
        <dbReference type="SAM" id="Phobius"/>
    </source>
</evidence>
<dbReference type="PANTHER" id="PTHR38684:SF1">
    <property type="entry name" value="PROTEIN AMPE"/>
    <property type="match status" value="1"/>
</dbReference>
<protein>
    <recommendedName>
        <fullName evidence="4">Regulatory signaling modulator protein AmpE</fullName>
    </recommendedName>
</protein>
<keyword evidence="1" id="KW-0472">Membrane</keyword>
<evidence type="ECO:0000313" key="3">
    <source>
        <dbReference type="Proteomes" id="UP000316199"/>
    </source>
</evidence>
<comment type="caution">
    <text evidence="2">The sequence shown here is derived from an EMBL/GenBank/DDBJ whole genome shotgun (WGS) entry which is preliminary data.</text>
</comment>
<dbReference type="GO" id="GO:0046677">
    <property type="term" value="P:response to antibiotic"/>
    <property type="evidence" value="ECO:0007669"/>
    <property type="project" value="TreeGrafter"/>
</dbReference>
<feature type="transmembrane region" description="Helical" evidence="1">
    <location>
        <begin position="67"/>
        <end position="88"/>
    </location>
</feature>
<evidence type="ECO:0008006" key="4">
    <source>
        <dbReference type="Google" id="ProtNLM"/>
    </source>
</evidence>
<feature type="transmembrane region" description="Helical" evidence="1">
    <location>
        <begin position="30"/>
        <end position="60"/>
    </location>
</feature>
<organism evidence="2 3">
    <name type="scientific">OM182 bacterium</name>
    <dbReference type="NCBI Taxonomy" id="2510334"/>
    <lineage>
        <taxon>Bacteria</taxon>
        <taxon>Pseudomonadati</taxon>
        <taxon>Pseudomonadota</taxon>
        <taxon>Gammaproteobacteria</taxon>
        <taxon>OMG group</taxon>
        <taxon>OM182 clade</taxon>
    </lineage>
</organism>
<accession>A0A520S4T4</accession>
<dbReference type="AlphaFoldDB" id="A0A520S4T4"/>
<dbReference type="Pfam" id="PF17113">
    <property type="entry name" value="AmpE"/>
    <property type="match status" value="1"/>
</dbReference>
<reference evidence="2 3" key="1">
    <citation type="submission" date="2019-02" db="EMBL/GenBank/DDBJ databases">
        <title>Prokaryotic population dynamics and viral predation in marine succession experiment using metagenomics: the confinement effect.</title>
        <authorList>
            <person name="Haro-Moreno J.M."/>
            <person name="Rodriguez-Valera F."/>
            <person name="Lopez-Perez M."/>
        </authorList>
    </citation>
    <scope>NUCLEOTIDE SEQUENCE [LARGE SCALE GENOMIC DNA]</scope>
    <source>
        <strain evidence="2">MED-G157</strain>
    </source>
</reference>
<dbReference type="PANTHER" id="PTHR38684">
    <property type="entry name" value="PROTEIN AMPE"/>
    <property type="match status" value="1"/>
</dbReference>
<evidence type="ECO:0000313" key="2">
    <source>
        <dbReference type="EMBL" id="RZO77492.1"/>
    </source>
</evidence>
<keyword evidence="1" id="KW-1133">Transmembrane helix</keyword>
<name>A0A520S4T4_9GAMM</name>
<dbReference type="GO" id="GO:0005886">
    <property type="term" value="C:plasma membrane"/>
    <property type="evidence" value="ECO:0007669"/>
    <property type="project" value="TreeGrafter"/>
</dbReference>
<dbReference type="Proteomes" id="UP000316199">
    <property type="component" value="Unassembled WGS sequence"/>
</dbReference>
<dbReference type="InterPro" id="IPR052966">
    <property type="entry name" value="Beta-lactamase_Reg"/>
</dbReference>
<dbReference type="InterPro" id="IPR031347">
    <property type="entry name" value="AmpE"/>
</dbReference>
<gene>
    <name evidence="2" type="ORF">EVA68_01170</name>
</gene>
<keyword evidence="1" id="KW-0812">Transmembrane</keyword>